<dbReference type="InterPro" id="IPR025558">
    <property type="entry name" value="DUF4283"/>
</dbReference>
<dbReference type="InterPro" id="IPR000477">
    <property type="entry name" value="RT_dom"/>
</dbReference>
<feature type="region of interest" description="Disordered" evidence="1">
    <location>
        <begin position="388"/>
        <end position="411"/>
    </location>
</feature>
<dbReference type="PANTHER" id="PTHR13132:SF29">
    <property type="entry name" value="ALPHA-(1,6)-FUCOSYLTRANSFERASE"/>
    <property type="match status" value="1"/>
</dbReference>
<dbReference type="CDD" id="cd01650">
    <property type="entry name" value="RT_nLTR_like"/>
    <property type="match status" value="1"/>
</dbReference>
<dbReference type="PROSITE" id="PS50878">
    <property type="entry name" value="RT_POL"/>
    <property type="match status" value="1"/>
</dbReference>
<dbReference type="Pfam" id="PF14392">
    <property type="entry name" value="zf-CCHC_4"/>
    <property type="match status" value="1"/>
</dbReference>
<accession>A0A8T1Z0B0</accession>
<dbReference type="InterPro" id="IPR026960">
    <property type="entry name" value="RVT-Znf"/>
</dbReference>
<name>A0A8T1Z0B0_9BRAS</name>
<organism evidence="3 4">
    <name type="scientific">Arabidopsis thaliana x Arabidopsis arenosa</name>
    <dbReference type="NCBI Taxonomy" id="1240361"/>
    <lineage>
        <taxon>Eukaryota</taxon>
        <taxon>Viridiplantae</taxon>
        <taxon>Streptophyta</taxon>
        <taxon>Embryophyta</taxon>
        <taxon>Tracheophyta</taxon>
        <taxon>Spermatophyta</taxon>
        <taxon>Magnoliopsida</taxon>
        <taxon>eudicotyledons</taxon>
        <taxon>Gunneridae</taxon>
        <taxon>Pentapetalae</taxon>
        <taxon>rosids</taxon>
        <taxon>malvids</taxon>
        <taxon>Brassicales</taxon>
        <taxon>Brassicaceae</taxon>
        <taxon>Camelineae</taxon>
        <taxon>Arabidopsis</taxon>
    </lineage>
</organism>
<dbReference type="GO" id="GO:0004523">
    <property type="term" value="F:RNA-DNA hybrid ribonuclease activity"/>
    <property type="evidence" value="ECO:0007669"/>
    <property type="project" value="InterPro"/>
</dbReference>
<evidence type="ECO:0000256" key="1">
    <source>
        <dbReference type="SAM" id="MobiDB-lite"/>
    </source>
</evidence>
<comment type="caution">
    <text evidence="3">The sequence shown here is derived from an EMBL/GenBank/DDBJ whole genome shotgun (WGS) entry which is preliminary data.</text>
</comment>
<keyword evidence="4" id="KW-1185">Reference proteome</keyword>
<evidence type="ECO:0000313" key="3">
    <source>
        <dbReference type="EMBL" id="KAG7552257.1"/>
    </source>
</evidence>
<dbReference type="Pfam" id="PF13456">
    <property type="entry name" value="RVT_3"/>
    <property type="match status" value="1"/>
</dbReference>
<dbReference type="EMBL" id="JAEFBK010000011">
    <property type="protein sequence ID" value="KAG7552257.1"/>
    <property type="molecule type" value="Genomic_DNA"/>
</dbReference>
<sequence length="2260" mass="257908">MSSAMDKALMAMSLEEVDVPFDMPDLPEYSSCERNVLSLVGRTLNPECQPMDHLIRSMPRKWQKIGRVRGVALSKERFQFFFNSEHDLVEVLEKGVHTFNEWTIVVDRWFEFPPDNYLQFTPMWIQLWNLPINFYTEKALTLLGEQIGQVKEVAFDTNKPQLQDFIRVKIIFDVSRPLRRSKVVNLPKGGTATVFYEYERVQKRCFECQRMTHDKDHCPLLIKKNQDVADARRAENQVGIDPSSGRPRIAPEVLEGMRQYLRVSSDEERLLRIDKVKISVGEVEKDPFAQKSILRLEPLPIFHQDLTKGKGNVFSYENVGLPEETGIVLANVSSLGESSVNSATERMWLMNESPQQRFEDSGSFLALSQPFQDNSTVYGPSSFAAGSSGIGQNKAKVKNRKRPTKANRKSRSLTPKFLGEQNGIVEVFQKSAKEKRKAVDVGTSTVKVSKLNPQEKMRKKQFPEMLFLMETMHKRDVLVDLQVWLGYDQVYTVEPVGKCGGLALFWKSSVKVDLNFVDKNLLNAQVQFGASNFFISCVYGDPDRSKRAAVWERISRIGVGRKDRWCMFGDFNDLLHNGEKNGGPRRGANEFKAFNEMICDCDMSELPSQGNKFTWAGRRGDHWIQCRLDRAFGNSDWFKVFPVSNQAFLDLRGSDHRPVLIKLMSSQQAYRGQFRFDKRFLHKVEVKTAILKSWNHGRQGVQLSVADRLRDCRKTLSAWKKQNTMNSLDRIKQLEVALEKEQSEVWPVFQKVSVLKRNLAKAYREEETYWKQKSRQKWLRSGNKNSKYFHAAVKENRQRKRIEKLKDVNGNYQVSEAAKGEVAAAYFQSLFTSSNPSSFENWFEGLVPRVSESVNIGLIADVSAQEIKDAIFSIKPASAPGPDGMSAMFFQHYWSIVGPQRLQPLLPDIVSDTQSAFVSERLITDNILVAHELVHSLKVHPCMASEFMAVKSDMSKAYDRVEWSYLRSLLLALGFHHKWVNWIMICVSSVTYSVLINDNPFGMITPQRGLRQGDPLSPFLFVLCTEGLTHLLNKAQADGSLEGIKFSVEGPMIHHLLFADDTLFLCKASLDQSLILQNILKIYGNATGQTINLNKSSITFGAKIDVQVKGCIQNCLGISAEGVAGTYLGLPECFSGSKIDMLNYLKDRLKSKLSGWYNRCLSQGGKEVLLKSVALAMPVFAMSCFKLPKTTCDNLESAMASFWWNSGEHSSKIHWQSWERLCLPKDCGGLGFRDIQSFNQALLAKQAWRLLQEPDCLLSRLMKSRYYVDNLFLDAAMSQRPSFAWRSVLFGRELLLKGMIKKVGNGESIKVWRDMWIDDNGYRAPWRKNGFFDLNLKVSDLIDRESGFWDSETLNDLFLPQDILIIKAIKPALSQEDFYTWRYNKSGDFSVTSAYWLADQAKSLQIRSEACVLPSTLPLKSLVWKLQTDPKIKIFLWKVLSGVLPVALNLNSRGMRVDVACQVCGEEDESTNHTMFLCPLARQIWALSEFPSPKEGFMNGSLFSNIFHLLENKDNKIWPPNLRKSFPWILWRIWTNRNSMNFDGRVFSALESVEKIKEDVFEWFDAQCVERLEEELSSSVPAAVPALTGRIWIKPQVNWVKCNIGAVWSKRNLVAGGAWVLRDNLGKVLFHSRRSFARISSKSDAMLRCILWSMESMASHRVDKVVFSFQDKALVEAINRPKAWPSFKAQSSALKSFLRHFVEWKVELEFAAANRGANLIAQSVTGDLRNQSYVAAGHPVWLSKVFGDEQVGILCGICLTSLFVAALTSLGTFELAAFSFSASSSAFLPYNSNSHIINMVSSIDRKLKWTNKAETEDNDDQVKLLVSAWDNLLLNNEDFLKKLEMNKSDVPNAPHLENCELISRVRERLDTRIANQTFPTWISGGDEENYPLTRIVQSEIWSHQHPLDCKNETVKFLVAADWETLSIYGSGAQITAMTGLLAIAINENRVLVAKYYNRADHDGCKGSSRGSWSCYFLPETSEECRKRAFAVARKREAWESGIVTGKQNYSSKVIWGGPIPKLWGKPWNYMKPTTDINGSLISRHRKMDRRWWRAQAVRYLMRFQTEYTCGLMNAARNTAFGKEAAEIVISAGDWRKDKKKKIRTEIEEQVWSNHKPWIPRPILSVHVRMGDKACEMRVAALEEYMRLADRIKDRFPELNKIWLSTEMKEVVDKSKDYGHWRFYYTEVARQVGNKSMAEYEASLGRETSTNYPLVNFLMASEADFFVGALGSTWCFLIDGMRNTGGKVMSGYLSVNKDRFW</sequence>
<dbReference type="Pfam" id="PF14111">
    <property type="entry name" value="DUF4283"/>
    <property type="match status" value="1"/>
</dbReference>
<dbReference type="GO" id="GO:0006487">
    <property type="term" value="P:protein N-linked glycosylation"/>
    <property type="evidence" value="ECO:0007669"/>
    <property type="project" value="TreeGrafter"/>
</dbReference>
<reference evidence="3 4" key="1">
    <citation type="submission" date="2020-12" db="EMBL/GenBank/DDBJ databases">
        <title>Concerted genomic and epigenomic changes stabilize Arabidopsis allopolyploids.</title>
        <authorList>
            <person name="Chen Z."/>
        </authorList>
    </citation>
    <scope>NUCLEOTIDE SEQUENCE [LARGE SCALE GENOMIC DNA]</scope>
    <source>
        <strain evidence="3">Allo738</strain>
        <tissue evidence="3">Leaf</tissue>
    </source>
</reference>
<dbReference type="InterPro" id="IPR025836">
    <property type="entry name" value="Zn_knuckle_CX2CX4HX4C"/>
</dbReference>
<gene>
    <name evidence="3" type="ORF">ISN45_Aa06g028640</name>
</gene>
<feature type="compositionally biased region" description="Basic residues" evidence="1">
    <location>
        <begin position="395"/>
        <end position="411"/>
    </location>
</feature>
<dbReference type="GO" id="GO:0046921">
    <property type="term" value="F:alpha-(1-&gt;6)-fucosyltransferase activity"/>
    <property type="evidence" value="ECO:0007669"/>
    <property type="project" value="TreeGrafter"/>
</dbReference>
<proteinExistence type="predicted"/>
<dbReference type="PANTHER" id="PTHR13132">
    <property type="entry name" value="ALPHA- 1,6 -FUCOSYLTRANSFERASE"/>
    <property type="match status" value="1"/>
</dbReference>
<evidence type="ECO:0000259" key="2">
    <source>
        <dbReference type="PROSITE" id="PS50878"/>
    </source>
</evidence>
<evidence type="ECO:0000313" key="4">
    <source>
        <dbReference type="Proteomes" id="UP000694240"/>
    </source>
</evidence>
<dbReference type="InterPro" id="IPR002156">
    <property type="entry name" value="RNaseH_domain"/>
</dbReference>
<dbReference type="GO" id="GO:0003676">
    <property type="term" value="F:nucleic acid binding"/>
    <property type="evidence" value="ECO:0007669"/>
    <property type="project" value="InterPro"/>
</dbReference>
<dbReference type="Pfam" id="PF00078">
    <property type="entry name" value="RVT_1"/>
    <property type="match status" value="1"/>
</dbReference>
<dbReference type="InterPro" id="IPR005135">
    <property type="entry name" value="Endo/exonuclease/phosphatase"/>
</dbReference>
<dbReference type="Pfam" id="PF13966">
    <property type="entry name" value="zf-RVT"/>
    <property type="match status" value="1"/>
</dbReference>
<dbReference type="FunFam" id="3.40.50.11350:FF:000008">
    <property type="entry name" value="Alpha-(1,6)-fucosyltransferase"/>
    <property type="match status" value="1"/>
</dbReference>
<feature type="domain" description="Reverse transcriptase" evidence="2">
    <location>
        <begin position="828"/>
        <end position="1120"/>
    </location>
</feature>
<dbReference type="Proteomes" id="UP000694240">
    <property type="component" value="Chromosome 11"/>
</dbReference>
<dbReference type="Pfam" id="PF03372">
    <property type="entry name" value="Exo_endo_phos"/>
    <property type="match status" value="1"/>
</dbReference>
<protein>
    <submittedName>
        <fullName evidence="3">Ribonuclease H domain</fullName>
    </submittedName>
</protein>